<dbReference type="SUPFAM" id="SSF53795">
    <property type="entry name" value="PEP carboxykinase-like"/>
    <property type="match status" value="1"/>
</dbReference>
<dbReference type="InterPro" id="IPR027417">
    <property type="entry name" value="P-loop_NTPase"/>
</dbReference>
<evidence type="ECO:0000313" key="1">
    <source>
        <dbReference type="EMBL" id="PDQ17912.1"/>
    </source>
</evidence>
<dbReference type="Gene3D" id="3.40.50.300">
    <property type="entry name" value="P-loop containing nucleotide triphosphate hydrolases"/>
    <property type="match status" value="1"/>
</dbReference>
<sequence length="329" mass="34843">MTGPLAQGRYALNGQIVGISAASPDLWRDFDRMLASLRTTASVEPDFLIRIAETDSLAEGPDGLLAFDGEVPEDGRCRMIDNGGLIHLIFPGRQTVAIHAGEGWAEIRVRPDTRITWTAWMLLLDAALDAGGQHMLHTAGLTLPGSNAVVLIHAPSGTGKTTTSLALASQGFGLCSDDAMILNVVSGKATAWGLPRAVKIHRKTAEMIPLVAPCLGSSWDRNGEQAVALERLKEVMRVENSDIRPVAALLHLARSADGQSRLLAMARTDAMAALAADNVRTGMTGLLPLQKHRLATIARLVSTVPTFTLDVGTSPADAAPMIRSALAQA</sequence>
<dbReference type="Proteomes" id="UP000219182">
    <property type="component" value="Unassembled WGS sequence"/>
</dbReference>
<keyword evidence="2" id="KW-1185">Reference proteome</keyword>
<evidence type="ECO:0000313" key="2">
    <source>
        <dbReference type="Proteomes" id="UP000219182"/>
    </source>
</evidence>
<dbReference type="GO" id="GO:0016301">
    <property type="term" value="F:kinase activity"/>
    <property type="evidence" value="ECO:0007669"/>
    <property type="project" value="UniProtKB-KW"/>
</dbReference>
<accession>A0A2A6F807</accession>
<dbReference type="AlphaFoldDB" id="A0A2A6F807"/>
<name>A0A2A6F807_9HYPH</name>
<reference evidence="1 2" key="1">
    <citation type="submission" date="2017-09" db="EMBL/GenBank/DDBJ databases">
        <title>Mesorhizobum sanjuanii sp. nov. isolated from nodules of Lotus tenuis in saline-alkaline lowlands of Flooding Pampa.</title>
        <authorList>
            <person name="Sannazzaro A.I."/>
            <person name="Torres Tejerizo G.A."/>
            <person name="Fontana F."/>
            <person name="Cumpa Velazquez L.M."/>
            <person name="Hansen L."/>
            <person name="Pistorio M."/>
            <person name="Estrella M.J."/>
        </authorList>
    </citation>
    <scope>NUCLEOTIDE SEQUENCE [LARGE SCALE GENOMIC DNA]</scope>
    <source>
        <strain evidence="1 2">BSA136</strain>
    </source>
</reference>
<gene>
    <name evidence="1" type="ORF">CN311_27620</name>
</gene>
<keyword evidence="1" id="KW-0418">Kinase</keyword>
<comment type="caution">
    <text evidence="1">The sequence shown here is derived from an EMBL/GenBank/DDBJ whole genome shotgun (WGS) entry which is preliminary data.</text>
</comment>
<keyword evidence="1" id="KW-0808">Transferase</keyword>
<protein>
    <submittedName>
        <fullName evidence="1">Serine kinase</fullName>
    </submittedName>
</protein>
<dbReference type="RefSeq" id="WP_097576803.1">
    <property type="nucleotide sequence ID" value="NZ_NWQG01000222.1"/>
</dbReference>
<dbReference type="EMBL" id="NWQG01000222">
    <property type="protein sequence ID" value="PDQ17912.1"/>
    <property type="molecule type" value="Genomic_DNA"/>
</dbReference>
<organism evidence="1 2">
    <name type="scientific">Mesorhizobium sanjuanii</name>
    <dbReference type="NCBI Taxonomy" id="2037900"/>
    <lineage>
        <taxon>Bacteria</taxon>
        <taxon>Pseudomonadati</taxon>
        <taxon>Pseudomonadota</taxon>
        <taxon>Alphaproteobacteria</taxon>
        <taxon>Hyphomicrobiales</taxon>
        <taxon>Phyllobacteriaceae</taxon>
        <taxon>Mesorhizobium</taxon>
    </lineage>
</organism>
<proteinExistence type="predicted"/>